<feature type="domain" description="Polysaccharide pyruvyl transferase" evidence="1">
    <location>
        <begin position="14"/>
        <end position="292"/>
    </location>
</feature>
<proteinExistence type="predicted"/>
<keyword evidence="3" id="KW-1185">Reference proteome</keyword>
<accession>A0ABT1Y3F3</accession>
<dbReference type="EMBL" id="JANPWE010000003">
    <property type="protein sequence ID" value="MCR6545400.1"/>
    <property type="molecule type" value="Genomic_DNA"/>
</dbReference>
<name>A0ABT1Y3F3_9FIRM</name>
<protein>
    <submittedName>
        <fullName evidence="2">Polysaccharide pyruvyl transferase CsaB</fullName>
    </submittedName>
</protein>
<gene>
    <name evidence="2" type="primary">csaB</name>
    <name evidence="2" type="ORF">NVS47_07705</name>
</gene>
<dbReference type="RefSeq" id="WP_257913065.1">
    <property type="nucleotide sequence ID" value="NZ_JANPWE010000003.1"/>
</dbReference>
<reference evidence="2 3" key="1">
    <citation type="submission" date="2022-08" db="EMBL/GenBank/DDBJ databases">
        <title>Proteogenomics of the novel Dehalobacterium formicoaceticum strain EZ94 highlights a key role of methyltransferases during anaerobic dichloromethane degradation.</title>
        <authorList>
            <person name="Wasmund K."/>
        </authorList>
    </citation>
    <scope>NUCLEOTIDE SEQUENCE [LARGE SCALE GENOMIC DNA]</scope>
    <source>
        <strain evidence="2 3">EZ94</strain>
    </source>
</reference>
<dbReference type="NCBIfam" id="TIGR03609">
    <property type="entry name" value="S_layer_CsaB"/>
    <property type="match status" value="1"/>
</dbReference>
<dbReference type="InterPro" id="IPR007345">
    <property type="entry name" value="Polysacch_pyruvyl_Trfase"/>
</dbReference>
<dbReference type="Pfam" id="PF04230">
    <property type="entry name" value="PS_pyruv_trans"/>
    <property type="match status" value="1"/>
</dbReference>
<comment type="caution">
    <text evidence="2">The sequence shown here is derived from an EMBL/GenBank/DDBJ whole genome shotgun (WGS) entry which is preliminary data.</text>
</comment>
<organism evidence="2 3">
    <name type="scientific">Dehalobacterium formicoaceticum</name>
    <dbReference type="NCBI Taxonomy" id="51515"/>
    <lineage>
        <taxon>Bacteria</taxon>
        <taxon>Bacillati</taxon>
        <taxon>Bacillota</taxon>
        <taxon>Clostridia</taxon>
        <taxon>Eubacteriales</taxon>
        <taxon>Peptococcaceae</taxon>
        <taxon>Dehalobacterium</taxon>
    </lineage>
</organism>
<sequence>MKRIVLSGYYGFNNIGDEAVLIAIIQALKKEIPDVEIIVLSQDPPKTEKQMNVQAVNRWCLPQIIGAIKECDLLISGGGSLLQDVTGKKSILYYLGIITIARWWKKPAMIYAQGIGPVQSSWARKMVRNVLNKMDLITVRDEASGADLSSMGVTRPPMHVTVDPVMGMERPEEIQILDKFPYLNEEEGKLVGFSLRQWPGLALEELGALGDDLAERGFKVVFLPFHFPEDISVCRDVAKLMKQENHLIKDNLSPMEMMGVVGKMDLVIGMRLHALIMAGAQGIPFVAIEYDPKVGRYANLMGQETACSVETMSCENLRNKVEQIMAEYSLIKEGLEQKAASYRLEAQKSAQWAAEMLKDSNLKKGSKI</sequence>
<dbReference type="GO" id="GO:0016740">
    <property type="term" value="F:transferase activity"/>
    <property type="evidence" value="ECO:0007669"/>
    <property type="project" value="UniProtKB-KW"/>
</dbReference>
<dbReference type="PANTHER" id="PTHR36836">
    <property type="entry name" value="COLANIC ACID BIOSYNTHESIS PROTEIN WCAK"/>
    <property type="match status" value="1"/>
</dbReference>
<evidence type="ECO:0000259" key="1">
    <source>
        <dbReference type="Pfam" id="PF04230"/>
    </source>
</evidence>
<keyword evidence="2" id="KW-0808">Transferase</keyword>
<evidence type="ECO:0000313" key="3">
    <source>
        <dbReference type="Proteomes" id="UP001524944"/>
    </source>
</evidence>
<dbReference type="Gene3D" id="3.40.50.2000">
    <property type="entry name" value="Glycogen Phosphorylase B"/>
    <property type="match status" value="1"/>
</dbReference>
<dbReference type="Proteomes" id="UP001524944">
    <property type="component" value="Unassembled WGS sequence"/>
</dbReference>
<dbReference type="PANTHER" id="PTHR36836:SF1">
    <property type="entry name" value="COLANIC ACID BIOSYNTHESIS PROTEIN WCAK"/>
    <property type="match status" value="1"/>
</dbReference>
<dbReference type="SUPFAM" id="SSF53756">
    <property type="entry name" value="UDP-Glycosyltransferase/glycogen phosphorylase"/>
    <property type="match status" value="1"/>
</dbReference>
<evidence type="ECO:0000313" key="2">
    <source>
        <dbReference type="EMBL" id="MCR6545400.1"/>
    </source>
</evidence>
<dbReference type="InterPro" id="IPR019896">
    <property type="entry name" value="Polysacch_pyruvyl_Trfase_CsaB"/>
</dbReference>